<evidence type="ECO:0000256" key="1">
    <source>
        <dbReference type="ARBA" id="ARBA00007870"/>
    </source>
</evidence>
<name>A0A433DEK4_9FUNG</name>
<evidence type="ECO:0000313" key="7">
    <source>
        <dbReference type="Proteomes" id="UP000268093"/>
    </source>
</evidence>
<dbReference type="Pfam" id="PF02558">
    <property type="entry name" value="ApbA"/>
    <property type="match status" value="1"/>
</dbReference>
<evidence type="ECO:0000313" key="6">
    <source>
        <dbReference type="EMBL" id="RUP49246.1"/>
    </source>
</evidence>
<dbReference type="InterPro" id="IPR013328">
    <property type="entry name" value="6PGD_dom2"/>
</dbReference>
<dbReference type="Pfam" id="PF08546">
    <property type="entry name" value="ApbA_C"/>
    <property type="match status" value="1"/>
</dbReference>
<gene>
    <name evidence="6" type="ORF">BC936DRAFT_142967</name>
</gene>
<dbReference type="PANTHER" id="PTHR43765:SF2">
    <property type="entry name" value="2-DEHYDROPANTOATE 2-REDUCTASE"/>
    <property type="match status" value="1"/>
</dbReference>
<dbReference type="GO" id="GO:0050661">
    <property type="term" value="F:NADP binding"/>
    <property type="evidence" value="ECO:0007669"/>
    <property type="project" value="TreeGrafter"/>
</dbReference>
<accession>A0A433DEK4</accession>
<evidence type="ECO:0000259" key="4">
    <source>
        <dbReference type="Pfam" id="PF02558"/>
    </source>
</evidence>
<keyword evidence="7" id="KW-1185">Reference proteome</keyword>
<dbReference type="AlphaFoldDB" id="A0A433DEK4"/>
<dbReference type="PANTHER" id="PTHR43765">
    <property type="entry name" value="2-DEHYDROPANTOATE 2-REDUCTASE-RELATED"/>
    <property type="match status" value="1"/>
</dbReference>
<reference evidence="6 7" key="1">
    <citation type="journal article" date="2018" name="New Phytol.">
        <title>Phylogenomics of Endogonaceae and evolution of mycorrhizas within Mucoromycota.</title>
        <authorList>
            <person name="Chang Y."/>
            <person name="Desiro A."/>
            <person name="Na H."/>
            <person name="Sandor L."/>
            <person name="Lipzen A."/>
            <person name="Clum A."/>
            <person name="Barry K."/>
            <person name="Grigoriev I.V."/>
            <person name="Martin F.M."/>
            <person name="Stajich J.E."/>
            <person name="Smith M.E."/>
            <person name="Bonito G."/>
            <person name="Spatafora J.W."/>
        </authorList>
    </citation>
    <scope>NUCLEOTIDE SEQUENCE [LARGE SCALE GENOMIC DNA]</scope>
    <source>
        <strain evidence="6 7">GMNB39</strain>
    </source>
</reference>
<dbReference type="InterPro" id="IPR050838">
    <property type="entry name" value="Ketopantoate_reductase"/>
</dbReference>
<dbReference type="GO" id="GO:0008677">
    <property type="term" value="F:2-dehydropantoate 2-reductase activity"/>
    <property type="evidence" value="ECO:0007669"/>
    <property type="project" value="TreeGrafter"/>
</dbReference>
<feature type="domain" description="Ketopantoate reductase N-terminal" evidence="4">
    <location>
        <begin position="3"/>
        <end position="158"/>
    </location>
</feature>
<dbReference type="GO" id="GO:0005737">
    <property type="term" value="C:cytoplasm"/>
    <property type="evidence" value="ECO:0007669"/>
    <property type="project" value="TreeGrafter"/>
</dbReference>
<comment type="similarity">
    <text evidence="1">Belongs to the ketopantoate reductase family.</text>
</comment>
<evidence type="ECO:0000256" key="2">
    <source>
        <dbReference type="ARBA" id="ARBA00022857"/>
    </source>
</evidence>
<dbReference type="SUPFAM" id="SSF51735">
    <property type="entry name" value="NAD(P)-binding Rossmann-fold domains"/>
    <property type="match status" value="1"/>
</dbReference>
<dbReference type="InterPro" id="IPR036291">
    <property type="entry name" value="NAD(P)-bd_dom_sf"/>
</dbReference>
<protein>
    <submittedName>
        <fullName evidence="6">Ketopantoate reductase PanE/ApbA-domain-containing protein</fullName>
    </submittedName>
</protein>
<dbReference type="InterPro" id="IPR013332">
    <property type="entry name" value="KPR_N"/>
</dbReference>
<feature type="domain" description="Ketopantoate reductase C-terminal" evidence="5">
    <location>
        <begin position="185"/>
        <end position="323"/>
    </location>
</feature>
<dbReference type="SUPFAM" id="SSF48179">
    <property type="entry name" value="6-phosphogluconate dehydrogenase C-terminal domain-like"/>
    <property type="match status" value="1"/>
</dbReference>
<evidence type="ECO:0000259" key="5">
    <source>
        <dbReference type="Pfam" id="PF08546"/>
    </source>
</evidence>
<evidence type="ECO:0000256" key="3">
    <source>
        <dbReference type="ARBA" id="ARBA00023002"/>
    </source>
</evidence>
<dbReference type="Proteomes" id="UP000268093">
    <property type="component" value="Unassembled WGS sequence"/>
</dbReference>
<dbReference type="OrthoDB" id="73846at2759"/>
<comment type="caution">
    <text evidence="6">The sequence shown here is derived from an EMBL/GenBank/DDBJ whole genome shotgun (WGS) entry which is preliminary data.</text>
</comment>
<dbReference type="EMBL" id="RBNI01002476">
    <property type="protein sequence ID" value="RUP49246.1"/>
    <property type="molecule type" value="Genomic_DNA"/>
</dbReference>
<dbReference type="InterPro" id="IPR013752">
    <property type="entry name" value="KPA_reductase"/>
</dbReference>
<keyword evidence="2" id="KW-0521">NADP</keyword>
<keyword evidence="3" id="KW-0560">Oxidoreductase</keyword>
<dbReference type="Gene3D" id="1.10.1040.10">
    <property type="entry name" value="N-(1-d-carboxylethyl)-l-norvaline Dehydrogenase, domain 2"/>
    <property type="match status" value="1"/>
</dbReference>
<dbReference type="Gene3D" id="3.40.50.720">
    <property type="entry name" value="NAD(P)-binding Rossmann-like Domain"/>
    <property type="match status" value="1"/>
</dbReference>
<organism evidence="6 7">
    <name type="scientific">Jimgerdemannia flammicorona</name>
    <dbReference type="NCBI Taxonomy" id="994334"/>
    <lineage>
        <taxon>Eukaryota</taxon>
        <taxon>Fungi</taxon>
        <taxon>Fungi incertae sedis</taxon>
        <taxon>Mucoromycota</taxon>
        <taxon>Mucoromycotina</taxon>
        <taxon>Endogonomycetes</taxon>
        <taxon>Endogonales</taxon>
        <taxon>Endogonaceae</taxon>
        <taxon>Jimgerdemannia</taxon>
    </lineage>
</organism>
<dbReference type="InterPro" id="IPR008927">
    <property type="entry name" value="6-PGluconate_DH-like_C_sf"/>
</dbReference>
<sequence>MKIAVFGAGNIGCFFGAQLLHTGAHEVLFVGRQRVQNLIRNAGALTVVPVNRPTISIPADKVSFVTDLQDLIAFDPDYVLVTLKGPQVQAAFKELGDLRFDEKTVFISIQNGARNPDLIRTLVPGNLVLGGMVPFNVTISPEDGSHFCQGSGGTLYIEQSAKTEPMALALREAGIVIQVSGNITGVLYGKIATNLNNAINALSGIGLLAELSQRSYRHIWSRCITEALSVYFAAGIVSLPVWGFPTEFMPYMLSLPDFVCVLLFRNVIGIKPGAGSSMADDFVNGKPTEIGDLNGEIVRLADEIGKGDDVPYCRGVLWLVQEVERRQRSGWGGAGWRPKLTGEQIRVFCTAGASNTVAPAAVDILVTAILVVT</sequence>
<proteinExistence type="inferred from homology"/>